<feature type="domain" description="EF-hand" evidence="15">
    <location>
        <begin position="157"/>
        <end position="192"/>
    </location>
</feature>
<dbReference type="InterPro" id="IPR002048">
    <property type="entry name" value="EF_hand_dom"/>
</dbReference>
<comment type="function">
    <text evidence="12">Required for anchoring microtubules to the centrosomes. Required for ciliation.</text>
</comment>
<dbReference type="PANTHER" id="PTHR15431:SF9">
    <property type="entry name" value="CENTROSOMAL PROTEIN 43"/>
    <property type="match status" value="1"/>
</dbReference>
<dbReference type="Proteomes" id="UP000838412">
    <property type="component" value="Chromosome 1"/>
</dbReference>
<evidence type="ECO:0000256" key="1">
    <source>
        <dbReference type="ARBA" id="ARBA00004120"/>
    </source>
</evidence>
<evidence type="ECO:0000259" key="15">
    <source>
        <dbReference type="PROSITE" id="PS50222"/>
    </source>
</evidence>
<dbReference type="SMART" id="SM00054">
    <property type="entry name" value="EFh"/>
    <property type="match status" value="2"/>
</dbReference>
<feature type="compositionally biased region" description="Polar residues" evidence="14">
    <location>
        <begin position="246"/>
        <end position="261"/>
    </location>
</feature>
<feature type="compositionally biased region" description="Acidic residues" evidence="14">
    <location>
        <begin position="394"/>
        <end position="404"/>
    </location>
</feature>
<dbReference type="InterPro" id="IPR018247">
    <property type="entry name" value="EF_Hand_1_Ca_BS"/>
</dbReference>
<feature type="compositionally biased region" description="Basic and acidic residues" evidence="14">
    <location>
        <begin position="374"/>
        <end position="390"/>
    </location>
</feature>
<dbReference type="InterPro" id="IPR011992">
    <property type="entry name" value="EF-hand-dom_pair"/>
</dbReference>
<evidence type="ECO:0000256" key="5">
    <source>
        <dbReference type="ARBA" id="ARBA00022553"/>
    </source>
</evidence>
<dbReference type="Gene3D" id="1.10.238.10">
    <property type="entry name" value="EF-hand"/>
    <property type="match status" value="1"/>
</dbReference>
<feature type="compositionally biased region" description="Low complexity" evidence="14">
    <location>
        <begin position="334"/>
        <end position="358"/>
    </location>
</feature>
<dbReference type="GO" id="GO:0005813">
    <property type="term" value="C:centrosome"/>
    <property type="evidence" value="ECO:0007669"/>
    <property type="project" value="UniProtKB-SubCell"/>
</dbReference>
<sequence length="469" mass="52104">MSADEDTELRDLVAQTLETNGVLGKIRAQLRASVFLALEEQGALESKSQLVNQDLKKFLNTKEGRMVAALVREFLIHFNLDYSLAVFDPETNFGEKYEGRDALARELNILESDDSSRLPLLNEVVKRMSSSGAKGRSLASAEAGDVRYTVPKDLTSKQVEDARKKFNKYDADKNGYIDKDEMRQLFLDMFPHFNRNMLDRYVNDEFRAQDKDFSNTIDFDEFLGMYKRLFVLCRSVVASDVSDITLSSPRVSSPDNKSSFTKVDKNAVKAKNRKNQEVKQASGRSTDFRGDDFDDDDFFDKPVPSENKFKFSSDNKEKDSGFLSAAKSDKKPTGGATSSGLSSLSGAPSLAGAGKGSLTTSPLSSLKEGGNRSPDWRDLEAIDNKIKDLGFEVPNDDDDYEDDFASQSQSQSGAHSVSEEIEEEISIEADDLLNDSQEKFDDLTEDRTVSQASVGGFDYAEDVQLSLTP</sequence>
<dbReference type="InterPro" id="IPR006594">
    <property type="entry name" value="LisH"/>
</dbReference>
<evidence type="ECO:0000256" key="12">
    <source>
        <dbReference type="ARBA" id="ARBA00046076"/>
    </source>
</evidence>
<feature type="domain" description="EF-hand" evidence="15">
    <location>
        <begin position="197"/>
        <end position="232"/>
    </location>
</feature>
<feature type="region of interest" description="Disordered" evidence="14">
    <location>
        <begin position="306"/>
        <end position="422"/>
    </location>
</feature>
<dbReference type="Gene3D" id="1.20.960.40">
    <property type="match status" value="1"/>
</dbReference>
<evidence type="ECO:0000256" key="14">
    <source>
        <dbReference type="SAM" id="MobiDB-lite"/>
    </source>
</evidence>
<comment type="similarity">
    <text evidence="3">Belongs to the CEP43 family.</text>
</comment>
<evidence type="ECO:0000313" key="16">
    <source>
        <dbReference type="EMBL" id="CAH1229671.1"/>
    </source>
</evidence>
<dbReference type="PROSITE" id="PS00018">
    <property type="entry name" value="EF_HAND_1"/>
    <property type="match status" value="1"/>
</dbReference>
<protein>
    <recommendedName>
        <fullName evidence="10">Centrosomal protein 43</fullName>
    </recommendedName>
    <alternativeName>
        <fullName evidence="11">FGFR1 oncogene partner</fullName>
    </alternativeName>
</protein>
<dbReference type="PROSITE" id="PS50222">
    <property type="entry name" value="EF_HAND_2"/>
    <property type="match status" value="2"/>
</dbReference>
<feature type="compositionally biased region" description="Basic and acidic residues" evidence="14">
    <location>
        <begin position="307"/>
        <end position="320"/>
    </location>
</feature>
<comment type="subunit">
    <text evidence="13">Homodimer. Part of a ternary complex that contains CEP350, CEP43 and MAPRE1. Interacts directly with CEP350 and MAPRE1. Interacts with CEP19. Interacts (via N-terminus) with CEP350 (via C-terminus).</text>
</comment>
<dbReference type="CDD" id="cd00051">
    <property type="entry name" value="EFh"/>
    <property type="match status" value="1"/>
</dbReference>
<keyword evidence="9" id="KW-0966">Cell projection</keyword>
<gene>
    <name evidence="16" type="primary">FGFR1OP</name>
    <name evidence="16" type="ORF">BLAG_LOCUS886</name>
</gene>
<evidence type="ECO:0000256" key="4">
    <source>
        <dbReference type="ARBA" id="ARBA00022490"/>
    </source>
</evidence>
<evidence type="ECO:0000256" key="9">
    <source>
        <dbReference type="ARBA" id="ARBA00023273"/>
    </source>
</evidence>
<evidence type="ECO:0000256" key="6">
    <source>
        <dbReference type="ARBA" id="ARBA00022794"/>
    </source>
</evidence>
<comment type="subcellular location">
    <subcellularLocation>
        <location evidence="1">Cytoplasm</location>
        <location evidence="1">Cytoskeleton</location>
        <location evidence="1">Cilium basal body</location>
    </subcellularLocation>
    <subcellularLocation>
        <location evidence="2">Cytoplasm</location>
        <location evidence="2">Cytoskeleton</location>
        <location evidence="2">Microtubule organizing center</location>
        <location evidence="2">Centrosome</location>
    </subcellularLocation>
</comment>
<evidence type="ECO:0000313" key="17">
    <source>
        <dbReference type="Proteomes" id="UP000838412"/>
    </source>
</evidence>
<dbReference type="PROSITE" id="PS50896">
    <property type="entry name" value="LISH"/>
    <property type="match status" value="1"/>
</dbReference>
<dbReference type="GO" id="GO:0030030">
    <property type="term" value="P:cell projection organization"/>
    <property type="evidence" value="ECO:0007669"/>
    <property type="project" value="UniProtKB-KW"/>
</dbReference>
<reference evidence="16" key="1">
    <citation type="submission" date="2022-01" db="EMBL/GenBank/DDBJ databases">
        <authorList>
            <person name="Braso-Vives M."/>
        </authorList>
    </citation>
    <scope>NUCLEOTIDE SEQUENCE</scope>
</reference>
<evidence type="ECO:0000256" key="11">
    <source>
        <dbReference type="ARBA" id="ARBA00042293"/>
    </source>
</evidence>
<proteinExistence type="inferred from homology"/>
<dbReference type="AlphaFoldDB" id="A0A8J9VY90"/>
<keyword evidence="6" id="KW-0970">Cilium biogenesis/degradation</keyword>
<evidence type="ECO:0000256" key="13">
    <source>
        <dbReference type="ARBA" id="ARBA00046373"/>
    </source>
</evidence>
<keyword evidence="8" id="KW-0206">Cytoskeleton</keyword>
<name>A0A8J9VY90_BRALA</name>
<dbReference type="PANTHER" id="PTHR15431">
    <property type="entry name" value="FGFR1 ONCOGENE PARTNER/LISH DOMAIN-CONTAINING PROTEIN"/>
    <property type="match status" value="1"/>
</dbReference>
<feature type="region of interest" description="Disordered" evidence="14">
    <location>
        <begin position="246"/>
        <end position="290"/>
    </location>
</feature>
<dbReference type="GO" id="GO:0005509">
    <property type="term" value="F:calcium ion binding"/>
    <property type="evidence" value="ECO:0007669"/>
    <property type="project" value="InterPro"/>
</dbReference>
<organism evidence="16 17">
    <name type="scientific">Branchiostoma lanceolatum</name>
    <name type="common">Common lancelet</name>
    <name type="synonym">Amphioxus lanceolatum</name>
    <dbReference type="NCBI Taxonomy" id="7740"/>
    <lineage>
        <taxon>Eukaryota</taxon>
        <taxon>Metazoa</taxon>
        <taxon>Chordata</taxon>
        <taxon>Cephalochordata</taxon>
        <taxon>Leptocardii</taxon>
        <taxon>Amphioxiformes</taxon>
        <taxon>Branchiostomatidae</taxon>
        <taxon>Branchiostoma</taxon>
    </lineage>
</organism>
<evidence type="ECO:0000256" key="7">
    <source>
        <dbReference type="ARBA" id="ARBA00022837"/>
    </source>
</evidence>
<accession>A0A8J9VY90</accession>
<evidence type="ECO:0000256" key="10">
    <source>
        <dbReference type="ARBA" id="ARBA00041026"/>
    </source>
</evidence>
<feature type="region of interest" description="Disordered" evidence="14">
    <location>
        <begin position="442"/>
        <end position="469"/>
    </location>
</feature>
<dbReference type="InterPro" id="IPR018993">
    <property type="entry name" value="FOP_dimerisation-dom_N"/>
</dbReference>
<dbReference type="EMBL" id="OV696686">
    <property type="protein sequence ID" value="CAH1229671.1"/>
    <property type="molecule type" value="Genomic_DNA"/>
</dbReference>
<dbReference type="SUPFAM" id="SSF47473">
    <property type="entry name" value="EF-hand"/>
    <property type="match status" value="1"/>
</dbReference>
<keyword evidence="5" id="KW-0597">Phosphoprotein</keyword>
<dbReference type="Pfam" id="PF13499">
    <property type="entry name" value="EF-hand_7"/>
    <property type="match status" value="1"/>
</dbReference>
<evidence type="ECO:0000256" key="2">
    <source>
        <dbReference type="ARBA" id="ARBA00004300"/>
    </source>
</evidence>
<keyword evidence="7" id="KW-0106">Calcium</keyword>
<evidence type="ECO:0000256" key="8">
    <source>
        <dbReference type="ARBA" id="ARBA00023212"/>
    </source>
</evidence>
<dbReference type="GO" id="GO:0034453">
    <property type="term" value="P:microtubule anchoring"/>
    <property type="evidence" value="ECO:0007669"/>
    <property type="project" value="InterPro"/>
</dbReference>
<dbReference type="OrthoDB" id="2160638at2759"/>
<keyword evidence="17" id="KW-1185">Reference proteome</keyword>
<dbReference type="Pfam" id="PF09398">
    <property type="entry name" value="FOP_dimer"/>
    <property type="match status" value="1"/>
</dbReference>
<evidence type="ECO:0000256" key="3">
    <source>
        <dbReference type="ARBA" id="ARBA00005385"/>
    </source>
</evidence>
<keyword evidence="4" id="KW-0963">Cytoplasm</keyword>